<proteinExistence type="predicted"/>
<name>A0A2S0RGN0_9FLAO</name>
<evidence type="ECO:0000256" key="1">
    <source>
        <dbReference type="SAM" id="MobiDB-lite"/>
    </source>
</evidence>
<dbReference type="AlphaFoldDB" id="A0A2S0RGN0"/>
<sequence length="228" mass="26905">MQLKTYPLKNLFLFLFLFILSISNYGQDTILHLNEVRINHTALKKEKKITVKKGFNSEAWLKSANDYYNYYYFDKIEFPMGRPLELYLSFQGTWCDNTTKWSPLESMTFEIDLYSVNDDGGIGERINQTPWVLNLPESKDAIHISNQQLSLKEYNLNANAFYLRFSTPNQQKCDTCFQYRAIGYRSKDSSEMRMKKESEPDEQNVPVPTRLSNGIEIRFKMDILTREY</sequence>
<organism evidence="2 3">
    <name type="scientific">Flavobacterium magnum</name>
    <dbReference type="NCBI Taxonomy" id="2162713"/>
    <lineage>
        <taxon>Bacteria</taxon>
        <taxon>Pseudomonadati</taxon>
        <taxon>Bacteroidota</taxon>
        <taxon>Flavobacteriia</taxon>
        <taxon>Flavobacteriales</taxon>
        <taxon>Flavobacteriaceae</taxon>
        <taxon>Flavobacterium</taxon>
    </lineage>
</organism>
<evidence type="ECO:0000313" key="3">
    <source>
        <dbReference type="Proteomes" id="UP000244193"/>
    </source>
</evidence>
<dbReference type="EMBL" id="CP028811">
    <property type="protein sequence ID" value="AWA30824.1"/>
    <property type="molecule type" value="Genomic_DNA"/>
</dbReference>
<evidence type="ECO:0000313" key="2">
    <source>
        <dbReference type="EMBL" id="AWA30824.1"/>
    </source>
</evidence>
<protein>
    <submittedName>
        <fullName evidence="2">Uncharacterized protein</fullName>
    </submittedName>
</protein>
<keyword evidence="3" id="KW-1185">Reference proteome</keyword>
<dbReference type="KEGG" id="fmg:HYN48_12450"/>
<feature type="region of interest" description="Disordered" evidence="1">
    <location>
        <begin position="188"/>
        <end position="208"/>
    </location>
</feature>
<dbReference type="Proteomes" id="UP000244193">
    <property type="component" value="Chromosome"/>
</dbReference>
<accession>A0A2S0RGN0</accession>
<reference evidence="2 3" key="1">
    <citation type="submission" date="2018-04" db="EMBL/GenBank/DDBJ databases">
        <title>Genome sequencing of Flavobacterium sp. HYN0048.</title>
        <authorList>
            <person name="Yi H."/>
            <person name="Baek C."/>
        </authorList>
    </citation>
    <scope>NUCLEOTIDE SEQUENCE [LARGE SCALE GENOMIC DNA]</scope>
    <source>
        <strain evidence="2 3">HYN0048</strain>
    </source>
</reference>
<feature type="compositionally biased region" description="Basic and acidic residues" evidence="1">
    <location>
        <begin position="188"/>
        <end position="198"/>
    </location>
</feature>
<gene>
    <name evidence="2" type="ORF">HYN48_12450</name>
</gene>